<evidence type="ECO:0000313" key="8">
    <source>
        <dbReference type="Proteomes" id="UP001144471"/>
    </source>
</evidence>
<dbReference type="PROSITE" id="PS51257">
    <property type="entry name" value="PROKAR_LIPOPROTEIN"/>
    <property type="match status" value="1"/>
</dbReference>
<keyword evidence="3" id="KW-0813">Transport</keyword>
<comment type="caution">
    <text evidence="7">The sequence shown here is derived from an EMBL/GenBank/DDBJ whole genome shotgun (WGS) entry which is preliminary data.</text>
</comment>
<feature type="chain" id="PRO_5040960414" evidence="5">
    <location>
        <begin position="22"/>
        <end position="550"/>
    </location>
</feature>
<comment type="similarity">
    <text evidence="2">Belongs to the bacterial solute-binding protein 5 family.</text>
</comment>
<dbReference type="Gene3D" id="3.90.76.10">
    <property type="entry name" value="Dipeptide-binding Protein, Domain 1"/>
    <property type="match status" value="1"/>
</dbReference>
<dbReference type="CDD" id="cd08504">
    <property type="entry name" value="PBP2_OppA"/>
    <property type="match status" value="1"/>
</dbReference>
<feature type="signal peptide" evidence="5">
    <location>
        <begin position="1"/>
        <end position="21"/>
    </location>
</feature>
<dbReference type="PANTHER" id="PTHR30290:SF10">
    <property type="entry name" value="PERIPLASMIC OLIGOPEPTIDE-BINDING PROTEIN-RELATED"/>
    <property type="match status" value="1"/>
</dbReference>
<evidence type="ECO:0000256" key="3">
    <source>
        <dbReference type="ARBA" id="ARBA00022448"/>
    </source>
</evidence>
<dbReference type="InterPro" id="IPR030678">
    <property type="entry name" value="Peptide/Ni-bd"/>
</dbReference>
<protein>
    <submittedName>
        <fullName evidence="7">Peptide ABC transporter substrate-binding protein</fullName>
    </submittedName>
</protein>
<keyword evidence="4 5" id="KW-0732">Signal</keyword>
<evidence type="ECO:0000256" key="1">
    <source>
        <dbReference type="ARBA" id="ARBA00004196"/>
    </source>
</evidence>
<comment type="subcellular location">
    <subcellularLocation>
        <location evidence="1">Cell envelope</location>
    </subcellularLocation>
</comment>
<evidence type="ECO:0000256" key="5">
    <source>
        <dbReference type="SAM" id="SignalP"/>
    </source>
</evidence>
<dbReference type="GO" id="GO:1904680">
    <property type="term" value="F:peptide transmembrane transporter activity"/>
    <property type="evidence" value="ECO:0007669"/>
    <property type="project" value="TreeGrafter"/>
</dbReference>
<feature type="domain" description="Solute-binding protein family 5" evidence="6">
    <location>
        <begin position="83"/>
        <end position="471"/>
    </location>
</feature>
<dbReference type="EMBL" id="BSDY01000021">
    <property type="protein sequence ID" value="GLI57611.1"/>
    <property type="molecule type" value="Genomic_DNA"/>
</dbReference>
<name>A0A9W6GPH1_9FUSO</name>
<dbReference type="Gene3D" id="3.10.105.10">
    <property type="entry name" value="Dipeptide-binding Protein, Domain 3"/>
    <property type="match status" value="1"/>
</dbReference>
<dbReference type="GO" id="GO:0015833">
    <property type="term" value="P:peptide transport"/>
    <property type="evidence" value="ECO:0007669"/>
    <property type="project" value="TreeGrafter"/>
</dbReference>
<dbReference type="RefSeq" id="WP_281837290.1">
    <property type="nucleotide sequence ID" value="NZ_BSDY01000021.1"/>
</dbReference>
<dbReference type="SUPFAM" id="SSF53850">
    <property type="entry name" value="Periplasmic binding protein-like II"/>
    <property type="match status" value="1"/>
</dbReference>
<keyword evidence="8" id="KW-1185">Reference proteome</keyword>
<accession>A0A9W6GPH1</accession>
<dbReference type="Proteomes" id="UP001144471">
    <property type="component" value="Unassembled WGS sequence"/>
</dbReference>
<dbReference type="GO" id="GO:0042597">
    <property type="term" value="C:periplasmic space"/>
    <property type="evidence" value="ECO:0007669"/>
    <property type="project" value="UniProtKB-ARBA"/>
</dbReference>
<reference evidence="7" key="1">
    <citation type="submission" date="2022-12" db="EMBL/GenBank/DDBJ databases">
        <title>Reference genome sequencing for broad-spectrum identification of bacterial and archaeal isolates by mass spectrometry.</title>
        <authorList>
            <person name="Sekiguchi Y."/>
            <person name="Tourlousse D.M."/>
        </authorList>
    </citation>
    <scope>NUCLEOTIDE SEQUENCE</scope>
    <source>
        <strain evidence="7">10succ1</strain>
    </source>
</reference>
<dbReference type="GO" id="GO:0043190">
    <property type="term" value="C:ATP-binding cassette (ABC) transporter complex"/>
    <property type="evidence" value="ECO:0007669"/>
    <property type="project" value="InterPro"/>
</dbReference>
<dbReference type="Gene3D" id="3.40.190.10">
    <property type="entry name" value="Periplasmic binding protein-like II"/>
    <property type="match status" value="1"/>
</dbReference>
<evidence type="ECO:0000256" key="4">
    <source>
        <dbReference type="ARBA" id="ARBA00022729"/>
    </source>
</evidence>
<dbReference type="GO" id="GO:0030313">
    <property type="term" value="C:cell envelope"/>
    <property type="evidence" value="ECO:0007669"/>
    <property type="project" value="UniProtKB-SubCell"/>
</dbReference>
<evidence type="ECO:0000259" key="6">
    <source>
        <dbReference type="Pfam" id="PF00496"/>
    </source>
</evidence>
<dbReference type="FunFam" id="3.90.76.10:FF:000001">
    <property type="entry name" value="Oligopeptide ABC transporter substrate-binding protein"/>
    <property type="match status" value="1"/>
</dbReference>
<dbReference type="InterPro" id="IPR000914">
    <property type="entry name" value="SBP_5_dom"/>
</dbReference>
<sequence>MSKVRNAFLMAGMIIALLLLSACGGKDEKVAESQETVVNFFLNSGLKTLDISKATDVNASTVFTQVMEGLTRVSVGEDGQDIVVPGIAESWEVSEDGLVWTFHLRDAKWWDGQPVTAGDFEYSIKRTLDPSTASQYAFILAPIKNATNYNSGSADVSKVGVRAVDDRTLEFTLNSPCGYFLDLTYYKTLYPQRRDVVEKYGDRYGAAGETLIANGPFKVVEWVPNNKITLAKNENYWDADSVKIDKLNVQIIQDTNAQMNMLLNGQLDIAGVSKEEWIEKFNKTGKFDVVKGFAAGTNYSFFNQKDDIFSNDKVRKAFSLAITREDMADVIFKGTFDSAYGWVPPKLQIAGREYRKLAGEPLQELRQENPDPRVLLIEGLRELGISDKPEDLEVTYLNTGTNDWSRNYFEYVQQMWKKSLGVEVKGEFVEWPVFQKRIDEQDFQLAGMAWTGDYNDPSTFLDIWSSEAGIYNIGYENERYDELIKMAANTIDQEKRLEYFKEAEHILLYEDSAIAPTLYRKRNTFISKRIDGLVIALFGGIDFKNVHIVE</sequence>
<evidence type="ECO:0000313" key="7">
    <source>
        <dbReference type="EMBL" id="GLI57611.1"/>
    </source>
</evidence>
<evidence type="ECO:0000256" key="2">
    <source>
        <dbReference type="ARBA" id="ARBA00005695"/>
    </source>
</evidence>
<organism evidence="7 8">
    <name type="scientific">Propionigenium maris DSM 9537</name>
    <dbReference type="NCBI Taxonomy" id="1123000"/>
    <lineage>
        <taxon>Bacteria</taxon>
        <taxon>Fusobacteriati</taxon>
        <taxon>Fusobacteriota</taxon>
        <taxon>Fusobacteriia</taxon>
        <taxon>Fusobacteriales</taxon>
        <taxon>Fusobacteriaceae</taxon>
        <taxon>Propionigenium</taxon>
    </lineage>
</organism>
<dbReference type="PANTHER" id="PTHR30290">
    <property type="entry name" value="PERIPLASMIC BINDING COMPONENT OF ABC TRANSPORTER"/>
    <property type="match status" value="1"/>
</dbReference>
<dbReference type="Pfam" id="PF00496">
    <property type="entry name" value="SBP_bac_5"/>
    <property type="match status" value="1"/>
</dbReference>
<dbReference type="InterPro" id="IPR039424">
    <property type="entry name" value="SBP_5"/>
</dbReference>
<dbReference type="PIRSF" id="PIRSF002741">
    <property type="entry name" value="MppA"/>
    <property type="match status" value="1"/>
</dbReference>
<gene>
    <name evidence="7" type="primary">oppA</name>
    <name evidence="7" type="ORF">PM10SUCC1_31250</name>
</gene>
<proteinExistence type="inferred from homology"/>
<dbReference type="AlphaFoldDB" id="A0A9W6GPH1"/>